<dbReference type="InParanoid" id="Q22D43"/>
<protein>
    <submittedName>
        <fullName evidence="1">Uncharacterized protein</fullName>
    </submittedName>
</protein>
<sequence>MKLFQEKLKLFYLIFIYILRQTLTLQILPYGRKPIELSVNNAGEISSYIFQFITQTDLLSGDGILIQFPVQISINAGLLTGNYVSGLTFNTVSQQWESLIGPLSINYVNTAGLFVITVPDMKAGIYKIQINNIQNPAAQVGTGMFSIQTRRFASYQLNYNLLDDNNAFGQVGIISPAPTTLVINSVTLSSQFINTISNYNIQFTTTIAVPIGGSIVVSFANTAMQFQTNSVFTSSIAGAVLTPVNNNQLIITSSSIIPASAITVTITNVLNPVSKGLTNILKVQSWINGANTILEQNTQNLETQLNPGAINQIQLQAFSLMFVNAPAYPFIQGELVQHELAFITTNPVPKGGVIVIQYFLNVASPPQRFILRVVSGLQDISSTNQVSISSTTNIITISNFQAISGQKLIKIAFEVNNGNTSPLTSYQITTYYDSLQTQKIDQATSATNPQTLTIKSSTVSVSSPPNFTNQLAGATNTVQFSITTQICAACDLWVWFPQGFTIDRTNCKITSPSTYNCQTAVSNGYSNIAIITPGVLVSTPITVSINVQNILSSYANYPIGVSIVATGTTNIQNHSTMYNTQTPPGILPVTANFNIVQLSYDCQQNSMMKFYFKASQNLPQSQWLSDYTQQTSRVVITFPIVDGTGAAAFANDLGLTSLSYSLSNFPCYGIQSMLPIQLNGDLLCQVTSSTASATPVTVQITNYGQITANSQVEFHFPNFKNPSMTNSALTIKIQIYVTNYRLEQLIFQDTTTIPVCQPSTASQNPNNPSNPAPIFNPAGVSQMSTTSIFYTPGVNKGLITGDYLVFIFPQLQNTTPMQYILPRNGLSCYIGVGSTVKIPCKTYPKAGWVLFFVNSNILQQQQITFYFTGITNPSFASDFQGTLQILSIKGTTQMIIEIGIFASFTPFNSGSLASAKITCQYFESLRTNVNFDFLFSFQHDLPDNGSIDLIFPPNFFDLSRSTLADPNIPTAQIQVFFGISSIDGQPLTSSSHYQINVNIYTILGIKKVPANTLIYVRMLHIRNPPIQGITNFFGIKSKTQEGLTIDYNRSVRTLNILRKLPTGIINFNYFTVTPDNGNPSNPAANEVSNFPGTYTVSFYPNYDVPPLGIIQLQFPNDFGPSFFLDAPNIRCQVSGAISTFMSCTMDTTQTAAIVKIKLDDYLYVVDGMQPVIISIPHVKNIGPQLSTGVVVVSTQYDQVTLDESGTTTTNRKATTGVSAQVLKVKNFSYSPLNEGQIATYTIQLYPNYNFDSNTSILFEFSYDYSSELGQSVQCQSADLQISANNPIQCTVGNWQILMSNLKSFTSTSSTVITINLIGIINPSSGKSPNIKCFIMQTKTHAYSYSQNVAASATQTLPAPSILFMQNLNIGSSFTRTMADYQFFLLLGTATTFDITSIQLQSGYDLSDLWVAKSLTYSPAGTTPISVTPIGNTVQINQNTVASANQQITIKMSQIPNPYDQGVQPGYPTVSLYNSGTLQVVQQTFNNLNNFLTPVFTHNGPLITVNNDNPQIQLQTGVWSSAITVSIASAITQNLQISPIISPSFSSVIQFTPIIIKAGQLSTTFQIGISNQISIQQLFVQWDKTGAPSNFINVRPVTLIFSNQNSVLIQVDNIGSVPSGGRSNPIKVLLTNAPFSNLYVNVRILGTIPMYLTVYPQQLTFNTQNQVGYFWVSVGPYTQGTSGQVIFFLTADGSVSQQLITISTFKLINRVQNFIISKPDSTSPLIYNANHVIKSDGFDFTIQVSSPCTIYIFAAKLASKRISLPQLKAKIYPTDYFASPYVMAEYTTYTASNSYSFTISGLPSGFDFVAHVYVEDYNGNQSGTQLDFTDRTLGGSAANSPTSKKSSDLQWATNATDTVMGQISSTWAYITNLGLLFSGQIYAVALTSTRYTYPNLEQPVAGSIRYLQSSSPLHTCTGMTLNPLSIQCTLNGQSTPDNTRSDYITFGSPSQPTGYQIYQGLDQDNLYPNAAASAYFPAEITWILQLKNLQPNTKYTVYYIGVYTEGNNYTLMDDSNIRSITFTTASSELASNCSALLNYLSIITITAFLIYLI</sequence>
<reference evidence="2" key="1">
    <citation type="journal article" date="2006" name="PLoS Biol.">
        <title>Macronuclear genome sequence of the ciliate Tetrahymena thermophila, a model eukaryote.</title>
        <authorList>
            <person name="Eisen J.A."/>
            <person name="Coyne R.S."/>
            <person name="Wu M."/>
            <person name="Wu D."/>
            <person name="Thiagarajan M."/>
            <person name="Wortman J.R."/>
            <person name="Badger J.H."/>
            <person name="Ren Q."/>
            <person name="Amedeo P."/>
            <person name="Jones K.M."/>
            <person name="Tallon L.J."/>
            <person name="Delcher A.L."/>
            <person name="Salzberg S.L."/>
            <person name="Silva J.C."/>
            <person name="Haas B.J."/>
            <person name="Majoros W.H."/>
            <person name="Farzad M."/>
            <person name="Carlton J.M."/>
            <person name="Smith R.K. Jr."/>
            <person name="Garg J."/>
            <person name="Pearlman R.E."/>
            <person name="Karrer K.M."/>
            <person name="Sun L."/>
            <person name="Manning G."/>
            <person name="Elde N.C."/>
            <person name="Turkewitz A.P."/>
            <person name="Asai D.J."/>
            <person name="Wilkes D.E."/>
            <person name="Wang Y."/>
            <person name="Cai H."/>
            <person name="Collins K."/>
            <person name="Stewart B.A."/>
            <person name="Lee S.R."/>
            <person name="Wilamowska K."/>
            <person name="Weinberg Z."/>
            <person name="Ruzzo W.L."/>
            <person name="Wloga D."/>
            <person name="Gaertig J."/>
            <person name="Frankel J."/>
            <person name="Tsao C.-C."/>
            <person name="Gorovsky M.A."/>
            <person name="Keeling P.J."/>
            <person name="Waller R.F."/>
            <person name="Patron N.J."/>
            <person name="Cherry J.M."/>
            <person name="Stover N.A."/>
            <person name="Krieger C.J."/>
            <person name="del Toro C."/>
            <person name="Ryder H.F."/>
            <person name="Williamson S.C."/>
            <person name="Barbeau R.A."/>
            <person name="Hamilton E.P."/>
            <person name="Orias E."/>
        </authorList>
    </citation>
    <scope>NUCLEOTIDE SEQUENCE [LARGE SCALE GENOMIC DNA]</scope>
    <source>
        <strain evidence="2">SB210</strain>
    </source>
</reference>
<dbReference type="EMBL" id="GG662361">
    <property type="protein sequence ID" value="EAR83210.3"/>
    <property type="molecule type" value="Genomic_DNA"/>
</dbReference>
<dbReference type="Proteomes" id="UP000009168">
    <property type="component" value="Unassembled WGS sequence"/>
</dbReference>
<keyword evidence="2" id="KW-1185">Reference proteome</keyword>
<dbReference type="GeneID" id="7833110"/>
<dbReference type="KEGG" id="tet:TTHERM_01002750"/>
<dbReference type="OrthoDB" id="292869at2759"/>
<organism evidence="1 2">
    <name type="scientific">Tetrahymena thermophila (strain SB210)</name>
    <dbReference type="NCBI Taxonomy" id="312017"/>
    <lineage>
        <taxon>Eukaryota</taxon>
        <taxon>Sar</taxon>
        <taxon>Alveolata</taxon>
        <taxon>Ciliophora</taxon>
        <taxon>Intramacronucleata</taxon>
        <taxon>Oligohymenophorea</taxon>
        <taxon>Hymenostomatida</taxon>
        <taxon>Tetrahymenina</taxon>
        <taxon>Tetrahymenidae</taxon>
        <taxon>Tetrahymena</taxon>
    </lineage>
</organism>
<dbReference type="eggNOG" id="ENOG502SITB">
    <property type="taxonomic scope" value="Eukaryota"/>
</dbReference>
<proteinExistence type="predicted"/>
<gene>
    <name evidence="1" type="ORF">TTHERM_01002750</name>
</gene>
<dbReference type="HOGENOM" id="CLU_233610_0_0_1"/>
<dbReference type="RefSeq" id="XP_001030873.3">
    <property type="nucleotide sequence ID" value="XM_001030873.3"/>
</dbReference>
<evidence type="ECO:0000313" key="2">
    <source>
        <dbReference type="Proteomes" id="UP000009168"/>
    </source>
</evidence>
<accession>Q22D43</accession>
<evidence type="ECO:0000313" key="1">
    <source>
        <dbReference type="EMBL" id="EAR83210.3"/>
    </source>
</evidence>
<name>Q22D43_TETTS</name>